<keyword evidence="3" id="KW-0677">Repeat</keyword>
<dbReference type="GO" id="GO:0005737">
    <property type="term" value="C:cytoplasm"/>
    <property type="evidence" value="ECO:0007669"/>
    <property type="project" value="TreeGrafter"/>
</dbReference>
<comment type="caution">
    <text evidence="12">The sequence shown here is derived from an EMBL/GenBank/DDBJ whole genome shotgun (WGS) entry which is preliminary data.</text>
</comment>
<dbReference type="SUPFAM" id="SSF82615">
    <property type="entry name" value="Polo-box domain"/>
    <property type="match status" value="2"/>
</dbReference>
<evidence type="ECO:0000256" key="5">
    <source>
        <dbReference type="ARBA" id="ARBA00022777"/>
    </source>
</evidence>
<accession>A0A8H5G228</accession>
<evidence type="ECO:0000313" key="12">
    <source>
        <dbReference type="EMBL" id="KAF5356853.1"/>
    </source>
</evidence>
<keyword evidence="13" id="KW-1185">Reference proteome</keyword>
<keyword evidence="6 7" id="KW-0067">ATP-binding</keyword>
<keyword evidence="1 8" id="KW-0723">Serine/threonine-protein kinase</keyword>
<dbReference type="Pfam" id="PF00659">
    <property type="entry name" value="POLO_box"/>
    <property type="match status" value="2"/>
</dbReference>
<dbReference type="InterPro" id="IPR000719">
    <property type="entry name" value="Prot_kinase_dom"/>
</dbReference>
<dbReference type="GO" id="GO:0004674">
    <property type="term" value="F:protein serine/threonine kinase activity"/>
    <property type="evidence" value="ECO:0007669"/>
    <property type="project" value="UniProtKB-KW"/>
</dbReference>
<dbReference type="Gene3D" id="1.10.510.10">
    <property type="entry name" value="Transferase(Phosphotransferase) domain 1"/>
    <property type="match status" value="1"/>
</dbReference>
<dbReference type="OrthoDB" id="408964at2759"/>
<evidence type="ECO:0000256" key="1">
    <source>
        <dbReference type="ARBA" id="ARBA00022527"/>
    </source>
</evidence>
<dbReference type="GO" id="GO:0005634">
    <property type="term" value="C:nucleus"/>
    <property type="evidence" value="ECO:0007669"/>
    <property type="project" value="TreeGrafter"/>
</dbReference>
<dbReference type="CDD" id="cd14099">
    <property type="entry name" value="STKc_PLK"/>
    <property type="match status" value="1"/>
</dbReference>
<keyword evidence="5 8" id="KW-0418">Kinase</keyword>
<dbReference type="InterPro" id="IPR033695">
    <property type="entry name" value="POLO_box_2"/>
</dbReference>
<dbReference type="InterPro" id="IPR036947">
    <property type="entry name" value="POLO_box_dom_sf"/>
</dbReference>
<evidence type="ECO:0000256" key="9">
    <source>
        <dbReference type="SAM" id="MobiDB-lite"/>
    </source>
</evidence>
<feature type="compositionally biased region" description="Low complexity" evidence="9">
    <location>
        <begin position="10"/>
        <end position="30"/>
    </location>
</feature>
<dbReference type="AlphaFoldDB" id="A0A8H5G228"/>
<dbReference type="PANTHER" id="PTHR24345:SF0">
    <property type="entry name" value="CELL CYCLE SERINE_THREONINE-PROTEIN KINASE CDC5_MSD2"/>
    <property type="match status" value="1"/>
</dbReference>
<feature type="compositionally biased region" description="Polar residues" evidence="9">
    <location>
        <begin position="574"/>
        <end position="587"/>
    </location>
</feature>
<feature type="domain" description="Protein kinase" evidence="10">
    <location>
        <begin position="83"/>
        <end position="338"/>
    </location>
</feature>
<keyword evidence="2 8" id="KW-0808">Transferase</keyword>
<sequence>MNVDYKRRMAVMQSQQVQPQLQPQRRAPLSTTNNVQQPPQPQQQTPPKPPPKGASPPLPRQNSKTTPPTPPKVIVDRHNRFQFTRVGFLGEGGFARVFEVQDPRETRLACKVITKTSLKTKKAKTKLWAEIKIHRSLEHPNIVRFHDCFEDGENVYMTLELCPSGSLMDMLRRRRRFTEPEVRFFMVQLIGACQYMHTHQVIHRDLKLGNLLLDANMNIKVADFGLAALIENPGERKKTICGTPNYIAPEVLFDTANGHSFEVDTWSIGVICYTLIIGRPPFQTKDVKEIYKRIRDNDYEFPTDRRIGTAVKTLIQQILTPDPSLRPTLFEILEHLFFTQGPVPSHIPSSAQDVAPDFSNITSSMSEINLRRLRRYALLDQSPNVTSSNSGTIPQSSSSNTKTITSTIQQQEKEFQKAIQPGSPISALLSSARQPLVMGVQNGSDMSPGPHHKESALLRKLQAAKESPLRRNYVNADDEYAGEEERKARKELEAQKARIVAQMAPVREEPEDEDEGSNPMAPTEKYAHLTERIAATATPSPEPAPLSTRRPLPQIPIQKERTALAPSRTRENLPISSSAFGASTTTLPRIDSGLKGKGKERVTSVRGEKENVPTASATVVPSESLKAEKRLDGGVEKLGGFDAAAQVLTSAFEAKAAGRVFRDYSNISLPEEKVFIVSWVDYCNKYGMGYALTDGSVGVYFNDSTTCVLSPDKIHFDYITSRHHGSAYVRKSYTLDNYPEDLKSKVYLLKSFEGYIMDRLFNNHDYVYQDTARTKGMEWVHKYLRMKHVIVFKLSHDVLQFNFYDHSKLILSSNGLLVTHIDKNYNLTRHKLSDIMAQSLSPSSSSDSEQVRFNQKLVDKLKYCKEVLVSIKEASAGVAAKQGHEQEQQAASPQPQPRAPLQPQQQERVERTRMSPPMQKRTAGGEGAGRGYGTTAQQQGLVTRASRMTLR</sequence>
<feature type="compositionally biased region" description="Polar residues" evidence="9">
    <location>
        <begin position="382"/>
        <end position="394"/>
    </location>
</feature>
<dbReference type="EMBL" id="JAACJO010000006">
    <property type="protein sequence ID" value="KAF5356853.1"/>
    <property type="molecule type" value="Genomic_DNA"/>
</dbReference>
<dbReference type="CDD" id="cd13117">
    <property type="entry name" value="POLO_box_2"/>
    <property type="match status" value="1"/>
</dbReference>
<dbReference type="GO" id="GO:0007052">
    <property type="term" value="P:mitotic spindle organization"/>
    <property type="evidence" value="ECO:0007669"/>
    <property type="project" value="TreeGrafter"/>
</dbReference>
<feature type="region of interest" description="Disordered" evidence="9">
    <location>
        <begin position="561"/>
        <end position="613"/>
    </location>
</feature>
<dbReference type="InterPro" id="IPR033701">
    <property type="entry name" value="POLO_box_1"/>
</dbReference>
<evidence type="ECO:0000256" key="4">
    <source>
        <dbReference type="ARBA" id="ARBA00022741"/>
    </source>
</evidence>
<dbReference type="GO" id="GO:0005816">
    <property type="term" value="C:spindle pole body"/>
    <property type="evidence" value="ECO:0007669"/>
    <property type="project" value="TreeGrafter"/>
</dbReference>
<dbReference type="InterPro" id="IPR008271">
    <property type="entry name" value="Ser/Thr_kinase_AS"/>
</dbReference>
<dbReference type="CDD" id="cd13118">
    <property type="entry name" value="POLO_box_1"/>
    <property type="match status" value="1"/>
</dbReference>
<dbReference type="InterPro" id="IPR017441">
    <property type="entry name" value="Protein_kinase_ATP_BS"/>
</dbReference>
<keyword evidence="4 7" id="KW-0547">Nucleotide-binding</keyword>
<evidence type="ECO:0000256" key="2">
    <source>
        <dbReference type="ARBA" id="ARBA00022679"/>
    </source>
</evidence>
<dbReference type="GO" id="GO:0000922">
    <property type="term" value="C:spindle pole"/>
    <property type="evidence" value="ECO:0007669"/>
    <property type="project" value="TreeGrafter"/>
</dbReference>
<dbReference type="Gene3D" id="3.30.200.20">
    <property type="entry name" value="Phosphorylase Kinase, domain 1"/>
    <property type="match status" value="1"/>
</dbReference>
<feature type="region of interest" description="Disordered" evidence="9">
    <location>
        <begin position="1"/>
        <end position="74"/>
    </location>
</feature>
<feature type="domain" description="POLO box" evidence="11">
    <location>
        <begin position="675"/>
        <end position="758"/>
    </location>
</feature>
<dbReference type="GO" id="GO:0005524">
    <property type="term" value="F:ATP binding"/>
    <property type="evidence" value="ECO:0007669"/>
    <property type="project" value="UniProtKB-UniRule"/>
</dbReference>
<dbReference type="PROSITE" id="PS50011">
    <property type="entry name" value="PROTEIN_KINASE_DOM"/>
    <property type="match status" value="1"/>
</dbReference>
<feature type="binding site" evidence="7">
    <location>
        <position position="111"/>
    </location>
    <ligand>
        <name>ATP</name>
        <dbReference type="ChEBI" id="CHEBI:30616"/>
    </ligand>
</feature>
<dbReference type="Pfam" id="PF00069">
    <property type="entry name" value="Pkinase"/>
    <property type="match status" value="1"/>
</dbReference>
<evidence type="ECO:0000256" key="6">
    <source>
        <dbReference type="ARBA" id="ARBA00022840"/>
    </source>
</evidence>
<dbReference type="SUPFAM" id="SSF56112">
    <property type="entry name" value="Protein kinase-like (PK-like)"/>
    <property type="match status" value="1"/>
</dbReference>
<dbReference type="EC" id="2.7.11.21" evidence="8"/>
<evidence type="ECO:0000256" key="8">
    <source>
        <dbReference type="RuleBase" id="RU361162"/>
    </source>
</evidence>
<dbReference type="Gene3D" id="3.30.1120.30">
    <property type="entry name" value="POLO box domain"/>
    <property type="match status" value="2"/>
</dbReference>
<dbReference type="PROSITE" id="PS50078">
    <property type="entry name" value="POLO_BOX"/>
    <property type="match status" value="2"/>
</dbReference>
<dbReference type="GO" id="GO:0000776">
    <property type="term" value="C:kinetochore"/>
    <property type="evidence" value="ECO:0007669"/>
    <property type="project" value="TreeGrafter"/>
</dbReference>
<proteinExistence type="inferred from homology"/>
<evidence type="ECO:0000259" key="10">
    <source>
        <dbReference type="PROSITE" id="PS50011"/>
    </source>
</evidence>
<dbReference type="PROSITE" id="PS00108">
    <property type="entry name" value="PROTEIN_KINASE_ST"/>
    <property type="match status" value="1"/>
</dbReference>
<feature type="compositionally biased region" description="Low complexity" evidence="9">
    <location>
        <begin position="395"/>
        <end position="404"/>
    </location>
</feature>
<evidence type="ECO:0000259" key="11">
    <source>
        <dbReference type="PROSITE" id="PS50078"/>
    </source>
</evidence>
<feature type="compositionally biased region" description="Basic and acidic residues" evidence="9">
    <location>
        <begin position="592"/>
        <end position="611"/>
    </location>
</feature>
<evidence type="ECO:0000313" key="13">
    <source>
        <dbReference type="Proteomes" id="UP000559027"/>
    </source>
</evidence>
<dbReference type="FunFam" id="1.10.510.10:FF:000647">
    <property type="entry name" value="Serine/threonine-protein kinase"/>
    <property type="match status" value="1"/>
</dbReference>
<dbReference type="Proteomes" id="UP000559027">
    <property type="component" value="Unassembled WGS sequence"/>
</dbReference>
<name>A0A8H5G228_9AGAR</name>
<feature type="compositionally biased region" description="Pro residues" evidence="9">
    <location>
        <begin position="38"/>
        <end position="59"/>
    </location>
</feature>
<feature type="region of interest" description="Disordered" evidence="9">
    <location>
        <begin position="382"/>
        <end position="404"/>
    </location>
</feature>
<dbReference type="InterPro" id="IPR011009">
    <property type="entry name" value="Kinase-like_dom_sf"/>
</dbReference>
<feature type="region of interest" description="Disordered" evidence="9">
    <location>
        <begin position="879"/>
        <end position="951"/>
    </location>
</feature>
<protein>
    <recommendedName>
        <fullName evidence="8">Serine/threonine-protein kinase</fullName>
        <ecNumber evidence="8">2.7.11.21</ecNumber>
    </recommendedName>
</protein>
<evidence type="ECO:0000256" key="7">
    <source>
        <dbReference type="PROSITE-ProRule" id="PRU10141"/>
    </source>
</evidence>
<reference evidence="12 13" key="1">
    <citation type="journal article" date="2020" name="ISME J.">
        <title>Uncovering the hidden diversity of litter-decomposition mechanisms in mushroom-forming fungi.</title>
        <authorList>
            <person name="Floudas D."/>
            <person name="Bentzer J."/>
            <person name="Ahren D."/>
            <person name="Johansson T."/>
            <person name="Persson P."/>
            <person name="Tunlid A."/>
        </authorList>
    </citation>
    <scope>NUCLEOTIDE SEQUENCE [LARGE SCALE GENOMIC DNA]</scope>
    <source>
        <strain evidence="12 13">CBS 146.42</strain>
    </source>
</reference>
<evidence type="ECO:0000256" key="3">
    <source>
        <dbReference type="ARBA" id="ARBA00022737"/>
    </source>
</evidence>
<feature type="region of interest" description="Disordered" evidence="9">
    <location>
        <begin position="463"/>
        <end position="488"/>
    </location>
</feature>
<comment type="catalytic activity">
    <reaction evidence="8">
        <text>L-threonyl-[protein] + ATP = O-phospho-L-threonyl-[protein] + ADP + H(+)</text>
        <dbReference type="Rhea" id="RHEA:46608"/>
        <dbReference type="Rhea" id="RHEA-COMP:11060"/>
        <dbReference type="Rhea" id="RHEA-COMP:11605"/>
        <dbReference type="ChEBI" id="CHEBI:15378"/>
        <dbReference type="ChEBI" id="CHEBI:30013"/>
        <dbReference type="ChEBI" id="CHEBI:30616"/>
        <dbReference type="ChEBI" id="CHEBI:61977"/>
        <dbReference type="ChEBI" id="CHEBI:456216"/>
        <dbReference type="EC" id="2.7.11.21"/>
    </reaction>
</comment>
<dbReference type="PANTHER" id="PTHR24345">
    <property type="entry name" value="SERINE/THREONINE-PROTEIN KINASE PLK"/>
    <property type="match status" value="1"/>
</dbReference>
<organism evidence="12 13">
    <name type="scientific">Leucocoprinus leucothites</name>
    <dbReference type="NCBI Taxonomy" id="201217"/>
    <lineage>
        <taxon>Eukaryota</taxon>
        <taxon>Fungi</taxon>
        <taxon>Dikarya</taxon>
        <taxon>Basidiomycota</taxon>
        <taxon>Agaricomycotina</taxon>
        <taxon>Agaricomycetes</taxon>
        <taxon>Agaricomycetidae</taxon>
        <taxon>Agaricales</taxon>
        <taxon>Agaricineae</taxon>
        <taxon>Agaricaceae</taxon>
        <taxon>Leucocoprinus</taxon>
    </lineage>
</organism>
<feature type="domain" description="POLO box" evidence="11">
    <location>
        <begin position="779"/>
        <end position="863"/>
    </location>
</feature>
<comment type="similarity">
    <text evidence="8">Belongs to the protein kinase superfamily. Ser/Thr protein kinase family. CDC5/Polo subfamily.</text>
</comment>
<dbReference type="InterPro" id="IPR000959">
    <property type="entry name" value="POLO_box_dom"/>
</dbReference>
<dbReference type="SMART" id="SM00220">
    <property type="entry name" value="S_TKc"/>
    <property type="match status" value="1"/>
</dbReference>
<dbReference type="FunFam" id="3.30.200.20:FF:000042">
    <property type="entry name" value="Aurora kinase A"/>
    <property type="match status" value="1"/>
</dbReference>
<dbReference type="PROSITE" id="PS00107">
    <property type="entry name" value="PROTEIN_KINASE_ATP"/>
    <property type="match status" value="1"/>
</dbReference>
<gene>
    <name evidence="12" type="ORF">D9756_006788</name>
</gene>